<evidence type="ECO:0000256" key="1">
    <source>
        <dbReference type="SAM" id="MobiDB-lite"/>
    </source>
</evidence>
<dbReference type="Proteomes" id="UP000646776">
    <property type="component" value="Unassembled WGS sequence"/>
</dbReference>
<dbReference type="AlphaFoldDB" id="A0A918HEV8"/>
<keyword evidence="3" id="KW-1185">Reference proteome</keyword>
<proteinExistence type="predicted"/>
<comment type="caution">
    <text evidence="2">The sequence shown here is derived from an EMBL/GenBank/DDBJ whole genome shotgun (WGS) entry which is preliminary data.</text>
</comment>
<evidence type="ECO:0000313" key="3">
    <source>
        <dbReference type="Proteomes" id="UP000646776"/>
    </source>
</evidence>
<dbReference type="EMBL" id="BMSA01000011">
    <property type="protein sequence ID" value="GGT59704.1"/>
    <property type="molecule type" value="Genomic_DNA"/>
</dbReference>
<protein>
    <submittedName>
        <fullName evidence="2">Uncharacterized protein</fullName>
    </submittedName>
</protein>
<reference evidence="2" key="2">
    <citation type="submission" date="2020-09" db="EMBL/GenBank/DDBJ databases">
        <authorList>
            <person name="Sun Q."/>
            <person name="Ohkuma M."/>
        </authorList>
    </citation>
    <scope>NUCLEOTIDE SEQUENCE</scope>
    <source>
        <strain evidence="2">JCM 4125</strain>
    </source>
</reference>
<sequence>MTEPVTPTGHPLRTPLPNRSGAHLMRTHPATPAEVESWLTVLHQRGHLHHAQSGPDTTWIVQRGQHDRPWTLHHPVLAMDWIEEIVREIQQQNPETSR</sequence>
<evidence type="ECO:0000313" key="2">
    <source>
        <dbReference type="EMBL" id="GGT59704.1"/>
    </source>
</evidence>
<accession>A0A918HEV8</accession>
<name>A0A918HEV8_9ACTN</name>
<gene>
    <name evidence="2" type="ORF">GCM10010226_41390</name>
</gene>
<reference evidence="2" key="1">
    <citation type="journal article" date="2014" name="Int. J. Syst. Evol. Microbiol.">
        <title>Complete genome sequence of Corynebacterium casei LMG S-19264T (=DSM 44701T), isolated from a smear-ripened cheese.</title>
        <authorList>
            <consortium name="US DOE Joint Genome Institute (JGI-PGF)"/>
            <person name="Walter F."/>
            <person name="Albersmeier A."/>
            <person name="Kalinowski J."/>
            <person name="Ruckert C."/>
        </authorList>
    </citation>
    <scope>NUCLEOTIDE SEQUENCE</scope>
    <source>
        <strain evidence="2">JCM 4125</strain>
    </source>
</reference>
<organism evidence="2 3">
    <name type="scientific">Streptomyces phaeofaciens</name>
    <dbReference type="NCBI Taxonomy" id="68254"/>
    <lineage>
        <taxon>Bacteria</taxon>
        <taxon>Bacillati</taxon>
        <taxon>Actinomycetota</taxon>
        <taxon>Actinomycetes</taxon>
        <taxon>Kitasatosporales</taxon>
        <taxon>Streptomycetaceae</taxon>
        <taxon>Streptomyces</taxon>
    </lineage>
</organism>
<feature type="region of interest" description="Disordered" evidence="1">
    <location>
        <begin position="1"/>
        <end position="27"/>
    </location>
</feature>